<dbReference type="SUPFAM" id="SSF55729">
    <property type="entry name" value="Acyl-CoA N-acyltransferases (Nat)"/>
    <property type="match status" value="1"/>
</dbReference>
<accession>L1NIW2</accession>
<dbReference type="PATRIC" id="fig|1127696.3.peg.86"/>
<dbReference type="RefSeq" id="WP_005468061.1">
    <property type="nucleotide sequence ID" value="NZ_KB291034.1"/>
</dbReference>
<dbReference type="AlphaFoldDB" id="L1NIW2"/>
<evidence type="ECO:0008006" key="3">
    <source>
        <dbReference type="Google" id="ProtNLM"/>
    </source>
</evidence>
<dbReference type="InterPro" id="IPR016181">
    <property type="entry name" value="Acyl_CoA_acyltransferase"/>
</dbReference>
<evidence type="ECO:0000313" key="1">
    <source>
        <dbReference type="EMBL" id="EKY03210.1"/>
    </source>
</evidence>
<dbReference type="eggNOG" id="COG0456">
    <property type="taxonomic scope" value="Bacteria"/>
</dbReference>
<sequence length="163" mass="18367">MIIRKSTPADLPRLLVITELARQFMAETGNPNQWRSGYPTSELLLRDMAKGNSYVCEEGGLGVVATFYFGVEEEPTYAELSGGQWLNDEPYGVIHRLASSGEVRGVARFVFDWCCNQVENIRVDTHADNRKMQELLTSFGFTRCGVIIASDGYPRFAYQRTAR</sequence>
<dbReference type="STRING" id="1127696.HMPREF9134_00099"/>
<evidence type="ECO:0000313" key="2">
    <source>
        <dbReference type="Proteomes" id="UP000010408"/>
    </source>
</evidence>
<gene>
    <name evidence="1" type="ORF">HMPREF9134_00099</name>
</gene>
<protein>
    <recommendedName>
        <fullName evidence="3">Acetyltransferase, GNAT family</fullName>
    </recommendedName>
</protein>
<organism evidence="1 2">
    <name type="scientific">Porphyromonas catoniae F0037</name>
    <dbReference type="NCBI Taxonomy" id="1127696"/>
    <lineage>
        <taxon>Bacteria</taxon>
        <taxon>Pseudomonadati</taxon>
        <taxon>Bacteroidota</taxon>
        <taxon>Bacteroidia</taxon>
        <taxon>Bacteroidales</taxon>
        <taxon>Porphyromonadaceae</taxon>
        <taxon>Porphyromonas</taxon>
    </lineage>
</organism>
<comment type="caution">
    <text evidence="1">The sequence shown here is derived from an EMBL/GenBank/DDBJ whole genome shotgun (WGS) entry which is preliminary data.</text>
</comment>
<dbReference type="HOGENOM" id="CLU_013985_13_0_10"/>
<dbReference type="EMBL" id="AMEQ01000003">
    <property type="protein sequence ID" value="EKY03210.1"/>
    <property type="molecule type" value="Genomic_DNA"/>
</dbReference>
<name>L1NIW2_9PORP</name>
<reference evidence="1 2" key="1">
    <citation type="submission" date="2012-05" db="EMBL/GenBank/DDBJ databases">
        <authorList>
            <person name="Weinstock G."/>
            <person name="Sodergren E."/>
            <person name="Lobos E.A."/>
            <person name="Fulton L."/>
            <person name="Fulton R."/>
            <person name="Courtney L."/>
            <person name="Fronick C."/>
            <person name="O'Laughlin M."/>
            <person name="Godfrey J."/>
            <person name="Wilson R.M."/>
            <person name="Miner T."/>
            <person name="Farmer C."/>
            <person name="Delehaunty K."/>
            <person name="Cordes M."/>
            <person name="Minx P."/>
            <person name="Tomlinson C."/>
            <person name="Chen J."/>
            <person name="Wollam A."/>
            <person name="Pepin K.H."/>
            <person name="Bhonagiri V."/>
            <person name="Zhang X."/>
            <person name="Suruliraj S."/>
            <person name="Warren W."/>
            <person name="Mitreva M."/>
            <person name="Mardis E.R."/>
            <person name="Wilson R.K."/>
        </authorList>
    </citation>
    <scope>NUCLEOTIDE SEQUENCE [LARGE SCALE GENOMIC DNA]</scope>
    <source>
        <strain evidence="1 2">F0037</strain>
    </source>
</reference>
<proteinExistence type="predicted"/>
<dbReference type="Gene3D" id="3.40.630.30">
    <property type="match status" value="1"/>
</dbReference>
<dbReference type="Proteomes" id="UP000010408">
    <property type="component" value="Unassembled WGS sequence"/>
</dbReference>